<dbReference type="GO" id="GO:0030435">
    <property type="term" value="P:sporulation resulting in formation of a cellular spore"/>
    <property type="evidence" value="ECO:0007669"/>
    <property type="project" value="UniProtKB-KW"/>
</dbReference>
<accession>A0A8J3AKL8</accession>
<evidence type="ECO:0000313" key="5">
    <source>
        <dbReference type="Proteomes" id="UP000626244"/>
    </source>
</evidence>
<keyword evidence="5" id="KW-1185">Reference proteome</keyword>
<proteinExistence type="inferred from homology"/>
<dbReference type="RefSeq" id="WP_087999219.1">
    <property type="nucleotide sequence ID" value="NZ_BMHB01000001.1"/>
</dbReference>
<dbReference type="OrthoDB" id="1845399at2"/>
<dbReference type="NCBIfam" id="NF002869">
    <property type="entry name" value="PRK03187.1"/>
    <property type="match status" value="1"/>
</dbReference>
<name>A0A8J3AKL8_9BACI</name>
<protein>
    <submittedName>
        <fullName evidence="4">Protein-glutamine gamma-glutamyltransferase</fullName>
    </submittedName>
</protein>
<dbReference type="EMBL" id="BMHB01000001">
    <property type="protein sequence ID" value="GGI11862.1"/>
    <property type="molecule type" value="Genomic_DNA"/>
</dbReference>
<dbReference type="AlphaFoldDB" id="A0A8J3AKL8"/>
<dbReference type="Proteomes" id="UP000626244">
    <property type="component" value="Unassembled WGS sequence"/>
</dbReference>
<evidence type="ECO:0000256" key="2">
    <source>
        <dbReference type="ARBA" id="ARBA00022969"/>
    </source>
</evidence>
<keyword evidence="1" id="KW-0808">Transferase</keyword>
<comment type="caution">
    <text evidence="4">The sequence shown here is derived from an EMBL/GenBank/DDBJ whole genome shotgun (WGS) entry which is preliminary data.</text>
</comment>
<dbReference type="Pfam" id="PF20085">
    <property type="entry name" value="TGL"/>
    <property type="match status" value="1"/>
</dbReference>
<keyword evidence="2" id="KW-0749">Sporulation</keyword>
<dbReference type="GO" id="GO:0003810">
    <property type="term" value="F:protein-glutamine gamma-glutamyltransferase activity"/>
    <property type="evidence" value="ECO:0007669"/>
    <property type="project" value="InterPro"/>
</dbReference>
<reference evidence="5" key="1">
    <citation type="journal article" date="2019" name="Int. J. Syst. Evol. Microbiol.">
        <title>The Global Catalogue of Microorganisms (GCM) 10K type strain sequencing project: providing services to taxonomists for standard genome sequencing and annotation.</title>
        <authorList>
            <consortium name="The Broad Institute Genomics Platform"/>
            <consortium name="The Broad Institute Genome Sequencing Center for Infectious Disease"/>
            <person name="Wu L."/>
            <person name="Ma J."/>
        </authorList>
    </citation>
    <scope>NUCLEOTIDE SEQUENCE [LARGE SCALE GENOMIC DNA]</scope>
    <source>
        <strain evidence="5">CGMCC 1.14993</strain>
    </source>
</reference>
<evidence type="ECO:0000256" key="3">
    <source>
        <dbReference type="ARBA" id="ARBA00023315"/>
    </source>
</evidence>
<keyword evidence="3" id="KW-0012">Acyltransferase</keyword>
<dbReference type="InterPro" id="IPR020916">
    <property type="entry name" value="Gln_gamma-glutamylTfrase_bac"/>
</dbReference>
<evidence type="ECO:0000313" key="4">
    <source>
        <dbReference type="EMBL" id="GGI11862.1"/>
    </source>
</evidence>
<evidence type="ECO:0000256" key="1">
    <source>
        <dbReference type="ARBA" id="ARBA00022679"/>
    </source>
</evidence>
<organism evidence="4 5">
    <name type="scientific">Gottfriedia solisilvae</name>
    <dbReference type="NCBI Taxonomy" id="1516104"/>
    <lineage>
        <taxon>Bacteria</taxon>
        <taxon>Bacillati</taxon>
        <taxon>Bacillota</taxon>
        <taxon>Bacilli</taxon>
        <taxon>Bacillales</taxon>
        <taxon>Bacillaceae</taxon>
        <taxon>Gottfriedia</taxon>
    </lineage>
</organism>
<dbReference type="HAMAP" id="MF_00727">
    <property type="entry name" value="Tgl"/>
    <property type="match status" value="1"/>
</dbReference>
<sequence length="280" mass="32894">MNHFLEMPSQQSDKGPSDSIVRMINQRMNEDPTVNAYRSIYEFEHMLRNNIILSARAMYQSRVRFEVFARSRCNPRYWHLMRNGGFLLREGVRPSDAIKDIYFNSPYYAFECATGMVIIIYNAVLNLIGEYLFNQIFQNIYLYGWHADPDLGINSHYERFLPGDIVYFNNPDFNPLTPEWRGENAVVLGDGTYFGHGLGILTADQIIYVLNKMRRPRAYRSAYLTNLVTRPNFNHLAELANWQRDYSVNKNKSIVAHYNESSISFDHYKYLLNCNKSIRF</sequence>
<gene>
    <name evidence="4" type="primary">tgl</name>
    <name evidence="4" type="ORF">GCM10007380_09970</name>
</gene>